<evidence type="ECO:0008006" key="3">
    <source>
        <dbReference type="Google" id="ProtNLM"/>
    </source>
</evidence>
<dbReference type="SUPFAM" id="SSF53300">
    <property type="entry name" value="vWA-like"/>
    <property type="match status" value="1"/>
</dbReference>
<reference evidence="2" key="1">
    <citation type="journal article" date="2020" name="Nature">
        <title>Giant virus diversity and host interactions through global metagenomics.</title>
        <authorList>
            <person name="Schulz F."/>
            <person name="Roux S."/>
            <person name="Paez-Espino D."/>
            <person name="Jungbluth S."/>
            <person name="Walsh D.A."/>
            <person name="Denef V.J."/>
            <person name="McMahon K.D."/>
            <person name="Konstantinidis K.T."/>
            <person name="Eloe-Fadrosh E.A."/>
            <person name="Kyrpides N.C."/>
            <person name="Woyke T."/>
        </authorList>
    </citation>
    <scope>NUCLEOTIDE SEQUENCE</scope>
    <source>
        <strain evidence="2">GVMAG-M-3300023179-150</strain>
    </source>
</reference>
<evidence type="ECO:0000313" key="2">
    <source>
        <dbReference type="EMBL" id="QHT24886.1"/>
    </source>
</evidence>
<evidence type="ECO:0000256" key="1">
    <source>
        <dbReference type="SAM" id="MobiDB-lite"/>
    </source>
</evidence>
<feature type="compositionally biased region" description="Acidic residues" evidence="1">
    <location>
        <begin position="1118"/>
        <end position="1128"/>
    </location>
</feature>
<dbReference type="Pfam" id="PF26128">
    <property type="entry name" value="Gad2"/>
    <property type="match status" value="1"/>
</dbReference>
<dbReference type="EMBL" id="MN739750">
    <property type="protein sequence ID" value="QHT24886.1"/>
    <property type="molecule type" value="Genomic_DNA"/>
</dbReference>
<dbReference type="AlphaFoldDB" id="A0A6C0E6T8"/>
<protein>
    <recommendedName>
        <fullName evidence="3">VWFA domain-containing protein</fullName>
    </recommendedName>
</protein>
<dbReference type="InterPro" id="IPR036465">
    <property type="entry name" value="vWFA_dom_sf"/>
</dbReference>
<organism evidence="2">
    <name type="scientific">viral metagenome</name>
    <dbReference type="NCBI Taxonomy" id="1070528"/>
    <lineage>
        <taxon>unclassified sequences</taxon>
        <taxon>metagenomes</taxon>
        <taxon>organismal metagenomes</taxon>
    </lineage>
</organism>
<accession>A0A6C0E6T8</accession>
<feature type="region of interest" description="Disordered" evidence="1">
    <location>
        <begin position="1118"/>
        <end position="1177"/>
    </location>
</feature>
<name>A0A6C0E6T8_9ZZZZ</name>
<proteinExistence type="predicted"/>
<feature type="compositionally biased region" description="Acidic residues" evidence="1">
    <location>
        <begin position="1151"/>
        <end position="1177"/>
    </location>
</feature>
<sequence length="1177" mass="135692">MIFTQFNNSSNKDSCPIVLIDNSGSTASHMDFSSDLEPDYQTKCNNTVLTQEIRIAHKILKERKIDSLYLMLWNSGVSFPFNKSKTNVDSLETLKAKSDGGTDLSAPLNVLPQEWYSGKDNIDLYIITDGEICDNPSDLLRKYINMNFQIHIVTVEPNKSNYINDNCQAGNAIYRILNKECLMKNVREFVSYNLIYLDGFVSIDNPNKVLGYYTFRGQYFPVDQVSSFIKHLETLIQENESTEKPEEKENQLLKLLHEISHTVSQMLEDKSLMIKKGIVDMISKLFVKTSLYKECRKLLLGEAENIKKGQATTFQDYRRNRTKVFERAQMSLFNSVADSIVTEENDTYMSIILNNSILQGSIDKVTGIIHFGKDTYNKSAFVDGNFNIPILPTNVIMDCDQVDQCLRQWIRANYARLYSVNAASDQIMYYFLTDALRVYLSDVDLKIKKAWRDIARVMLDRVRFGTSIKEYNYLIDNNPPAPVTGSQEGIINILKKCLEMANLTGVSPMTLWYGIVLMFDDSSLTLSQIKFCQEDLNKDNVESNAHLLSYLKSKFVPVSVYNLDDSCTVDYIYHCYVTDTDTSDNGGWMFQEHLITENIKCNPKYVLSYSAYASKDTFQCPLCMSSVSKSSMTFVRSKKVIENELRSLQGIKTQPVMNHKVYDIRNHTVVEIGESVYKSDSDHTLTKLDNLDFNVQSYEINAPTINDALGNRQIEITNQKEFNEYVYNKYPFLKDLDMSGACLAGGFCRSVLLKQQLKDLDFFFYGYGESDEDHEKYLINFKNLLNNICLKVKEWNPEAKFLMMYKPLFNVFEVVCVKDPTNFLQQEFCLDNFKQYDFKSLHRYDKLTIIDPETGKIYRRKTKWSAEEEDTSFTDIENRDFTNYFEDGDVNGIKMLLRIQFILSKFKTKEDILAGFDLYPCRVLYDGQTTYFTHKAYQAYKYMINIVNENNFSDLYDHRLSKYFIYGFSIVLPELNMNKVKTGRNLKVSELKFKVNGVNGKLITVEKDSHIKRLLDSLQSVEQNNADKGKALYKSALFCSLVSLLRYVKINNVNYLFTDQISLPDEKHQMKFRESTSQIQFINKINSRKSDQDLYGSLRNVPRAPPQNAIDVEEDVDECEEEDIDEEEAPPKLVRTPLIKKYVQSPANSSDTDDDSDDTDDADDSDDTDDADDSDDS</sequence>